<evidence type="ECO:0000313" key="3">
    <source>
        <dbReference type="Proteomes" id="UP000247416"/>
    </source>
</evidence>
<feature type="transmembrane region" description="Helical" evidence="1">
    <location>
        <begin position="52"/>
        <end position="72"/>
    </location>
</feature>
<organism evidence="2 3">
    <name type="scientific">Ureibacillus chungkukjangi</name>
    <dbReference type="NCBI Taxonomy" id="1202712"/>
    <lineage>
        <taxon>Bacteria</taxon>
        <taxon>Bacillati</taxon>
        <taxon>Bacillota</taxon>
        <taxon>Bacilli</taxon>
        <taxon>Bacillales</taxon>
        <taxon>Caryophanaceae</taxon>
        <taxon>Ureibacillus</taxon>
    </lineage>
</organism>
<keyword evidence="1" id="KW-1133">Transmembrane helix</keyword>
<gene>
    <name evidence="2" type="ORF">BJ095_101346</name>
</gene>
<keyword evidence="1" id="KW-0812">Transmembrane</keyword>
<dbReference type="EMBL" id="QJTJ01000001">
    <property type="protein sequence ID" value="PYF09118.1"/>
    <property type="molecule type" value="Genomic_DNA"/>
</dbReference>
<evidence type="ECO:0000313" key="2">
    <source>
        <dbReference type="EMBL" id="PYF09118.1"/>
    </source>
</evidence>
<feature type="transmembrane region" description="Helical" evidence="1">
    <location>
        <begin position="9"/>
        <end position="32"/>
    </location>
</feature>
<dbReference type="OrthoDB" id="2736499at2"/>
<protein>
    <submittedName>
        <fullName evidence="2">Uncharacterized protein</fullName>
    </submittedName>
</protein>
<reference evidence="2 3" key="1">
    <citation type="submission" date="2018-06" db="EMBL/GenBank/DDBJ databases">
        <title>Genomic Encyclopedia of Archaeal and Bacterial Type Strains, Phase II (KMG-II): from individual species to whole genera.</title>
        <authorList>
            <person name="Goeker M."/>
        </authorList>
    </citation>
    <scope>NUCLEOTIDE SEQUENCE [LARGE SCALE GENOMIC DNA]</scope>
    <source>
        <strain evidence="2 3">KACC 16626</strain>
    </source>
</reference>
<dbReference type="Proteomes" id="UP000247416">
    <property type="component" value="Unassembled WGS sequence"/>
</dbReference>
<proteinExistence type="predicted"/>
<dbReference type="AlphaFoldDB" id="A0A318U1J7"/>
<accession>A0A318U1J7</accession>
<sequence length="184" mass="21373">MNQYETKSIYWVLAILVIIIAPIIVLLTPVILSVVVFEEPNKIAFISFGKNLVVYSLAFFIAFISLIVLYFIKKIITKIVVLILSAFGFFTIFFMGVNYYVYLDEDYIEYNPLFGSKVVYEWSDLSHISHVYPEDYNDKETYTFTFSDGYSFEFEATGAVDSSIKSNIYNKTQFYNIPLEQDFP</sequence>
<evidence type="ECO:0000256" key="1">
    <source>
        <dbReference type="SAM" id="Phobius"/>
    </source>
</evidence>
<comment type="caution">
    <text evidence="2">The sequence shown here is derived from an EMBL/GenBank/DDBJ whole genome shotgun (WGS) entry which is preliminary data.</text>
</comment>
<dbReference type="RefSeq" id="WP_107935478.1">
    <property type="nucleotide sequence ID" value="NZ_CP085009.1"/>
</dbReference>
<feature type="transmembrane region" description="Helical" evidence="1">
    <location>
        <begin position="79"/>
        <end position="102"/>
    </location>
</feature>
<keyword evidence="1" id="KW-0472">Membrane</keyword>
<name>A0A318U1J7_9BACL</name>
<keyword evidence="3" id="KW-1185">Reference proteome</keyword>